<dbReference type="GO" id="GO:0008757">
    <property type="term" value="F:S-adenosylmethionine-dependent methyltransferase activity"/>
    <property type="evidence" value="ECO:0007669"/>
    <property type="project" value="UniProtKB-ARBA"/>
</dbReference>
<dbReference type="HOGENOM" id="CLU_018398_2_0_1"/>
<dbReference type="KEGG" id="olu:OSTLU_119513"/>
<evidence type="ECO:0000259" key="4">
    <source>
        <dbReference type="Pfam" id="PF05175"/>
    </source>
</evidence>
<dbReference type="OrthoDB" id="269872at2759"/>
<gene>
    <name evidence="5" type="primary">HemK</name>
    <name evidence="5" type="ORF">OSTLU_119513</name>
</gene>
<dbReference type="NCBIfam" id="TIGR00536">
    <property type="entry name" value="hemK_fam"/>
    <property type="match status" value="1"/>
</dbReference>
<dbReference type="PANTHER" id="PTHR47441">
    <property type="match status" value="1"/>
</dbReference>
<dbReference type="InterPro" id="IPR052663">
    <property type="entry name" value="RF_glutamine_MTase_cyano"/>
</dbReference>
<dbReference type="InterPro" id="IPR004556">
    <property type="entry name" value="HemK-like"/>
</dbReference>
<evidence type="ECO:0000313" key="6">
    <source>
        <dbReference type="Proteomes" id="UP000001568"/>
    </source>
</evidence>
<dbReference type="Proteomes" id="UP000001568">
    <property type="component" value="Chromosome 2"/>
</dbReference>
<feature type="domain" description="Methyltransferase small" evidence="4">
    <location>
        <begin position="208"/>
        <end position="294"/>
    </location>
</feature>
<dbReference type="GO" id="GO:0008276">
    <property type="term" value="F:protein methyltransferase activity"/>
    <property type="evidence" value="ECO:0007669"/>
    <property type="project" value="InterPro"/>
</dbReference>
<dbReference type="Gene3D" id="3.40.50.150">
    <property type="entry name" value="Vaccinia Virus protein VP39"/>
    <property type="match status" value="1"/>
</dbReference>
<dbReference type="PANTHER" id="PTHR47441:SF3">
    <property type="entry name" value="RELEASE FACTOR GLUTAMINE METHYLTRANSFERASE"/>
    <property type="match status" value="1"/>
</dbReference>
<organism evidence="5 6">
    <name type="scientific">Ostreococcus lucimarinus (strain CCE9901)</name>
    <dbReference type="NCBI Taxonomy" id="436017"/>
    <lineage>
        <taxon>Eukaryota</taxon>
        <taxon>Viridiplantae</taxon>
        <taxon>Chlorophyta</taxon>
        <taxon>Mamiellophyceae</taxon>
        <taxon>Mamiellales</taxon>
        <taxon>Bathycoccaceae</taxon>
        <taxon>Ostreococcus</taxon>
    </lineage>
</organism>
<evidence type="ECO:0000313" key="5">
    <source>
        <dbReference type="EMBL" id="ABO94448.1"/>
    </source>
</evidence>
<dbReference type="InterPro" id="IPR029063">
    <property type="entry name" value="SAM-dependent_MTases_sf"/>
</dbReference>
<dbReference type="Gramene" id="ABO94448">
    <property type="protein sequence ID" value="ABO94448"/>
    <property type="gene ID" value="OSTLU_119513"/>
</dbReference>
<dbReference type="PROSITE" id="PS00092">
    <property type="entry name" value="N6_MTASE"/>
    <property type="match status" value="1"/>
</dbReference>
<dbReference type="RefSeq" id="XP_001416155.1">
    <property type="nucleotide sequence ID" value="XM_001416118.1"/>
</dbReference>
<dbReference type="AlphaFoldDB" id="A4RT04"/>
<reference evidence="5 6" key="1">
    <citation type="journal article" date="2007" name="Proc. Natl. Acad. Sci. U.S.A.">
        <title>The tiny eukaryote Ostreococcus provides genomic insights into the paradox of plankton speciation.</title>
        <authorList>
            <person name="Palenik B."/>
            <person name="Grimwood J."/>
            <person name="Aerts A."/>
            <person name="Rouze P."/>
            <person name="Salamov A."/>
            <person name="Putnam N."/>
            <person name="Dupont C."/>
            <person name="Jorgensen R."/>
            <person name="Derelle E."/>
            <person name="Rombauts S."/>
            <person name="Zhou K."/>
            <person name="Otillar R."/>
            <person name="Merchant S.S."/>
            <person name="Podell S."/>
            <person name="Gaasterland T."/>
            <person name="Napoli C."/>
            <person name="Gendler K."/>
            <person name="Manuell A."/>
            <person name="Tai V."/>
            <person name="Vallon O."/>
            <person name="Piganeau G."/>
            <person name="Jancek S."/>
            <person name="Heijde M."/>
            <person name="Jabbari K."/>
            <person name="Bowler C."/>
            <person name="Lohr M."/>
            <person name="Robbens S."/>
            <person name="Werner G."/>
            <person name="Dubchak I."/>
            <person name="Pazour G.J."/>
            <person name="Ren Q."/>
            <person name="Paulsen I."/>
            <person name="Delwiche C."/>
            <person name="Schmutz J."/>
            <person name="Rokhsar D."/>
            <person name="Van de Peer Y."/>
            <person name="Moreau H."/>
            <person name="Grigoriev I.V."/>
        </authorList>
    </citation>
    <scope>NUCLEOTIDE SEQUENCE [LARGE SCALE GENOMIC DNA]</scope>
    <source>
        <strain evidence="5 6">CCE9901</strain>
    </source>
</reference>
<dbReference type="GO" id="GO:0032259">
    <property type="term" value="P:methylation"/>
    <property type="evidence" value="ECO:0007669"/>
    <property type="project" value="UniProtKB-KW"/>
</dbReference>
<dbReference type="EMBL" id="CP000582">
    <property type="protein sequence ID" value="ABO94448.1"/>
    <property type="molecule type" value="Genomic_DNA"/>
</dbReference>
<evidence type="ECO:0000256" key="1">
    <source>
        <dbReference type="ARBA" id="ARBA00022603"/>
    </source>
</evidence>
<dbReference type="CDD" id="cd02440">
    <property type="entry name" value="AdoMet_MTases"/>
    <property type="match status" value="1"/>
</dbReference>
<evidence type="ECO:0000256" key="3">
    <source>
        <dbReference type="ARBA" id="ARBA00022691"/>
    </source>
</evidence>
<dbReference type="GeneID" id="5000443"/>
<keyword evidence="6" id="KW-1185">Reference proteome</keyword>
<proteinExistence type="predicted"/>
<keyword evidence="1 5" id="KW-0489">Methyltransferase</keyword>
<dbReference type="eggNOG" id="KOG2904">
    <property type="taxonomic scope" value="Eukaryota"/>
</dbReference>
<dbReference type="Pfam" id="PF05175">
    <property type="entry name" value="MTS"/>
    <property type="match status" value="1"/>
</dbReference>
<dbReference type="GO" id="GO:0003676">
    <property type="term" value="F:nucleic acid binding"/>
    <property type="evidence" value="ECO:0007669"/>
    <property type="project" value="InterPro"/>
</dbReference>
<name>A4RT04_OSTLU</name>
<accession>A4RT04</accession>
<dbReference type="InterPro" id="IPR007848">
    <property type="entry name" value="Small_mtfrase_dom"/>
</dbReference>
<keyword evidence="2 5" id="KW-0808">Transferase</keyword>
<protein>
    <submittedName>
        <fullName evidence="5">Protein methyltransferase</fullName>
    </submittedName>
</protein>
<dbReference type="STRING" id="436017.A4RT04"/>
<dbReference type="OMA" id="CDGAVSM"/>
<evidence type="ECO:0000256" key="2">
    <source>
        <dbReference type="ARBA" id="ARBA00022679"/>
    </source>
</evidence>
<sequence>MQCVLLEPFLVGRIAVKRGLAKTKRAKHMKGAHASALCDASDIPIRLVDRPGKYPVNSSQLDDVRKWGQDVAARNIAYFEASNGSPMLKELYQELEWLITDSTAERVECSPRLKVATSGDDGFSASSTTRSAILRQSIPELQQLWMRRIIDRVPLQYLTNTAHWRDMEFTVNTSVLIPRPETELLIDFACEWLRELESNTENHTMNYNLLSGPWLDLGTGSGILAIALAKELQRKCADASSVYAVDVSVAALELARDNARRNGVQDSIKTLHGSWFNPIKKDVRFTGILTNPPYIPTDLLESLQPEVCSHEPWLALDGGGGDGSAHLVTICRDVKNFLLPGGLFAVETHGLEQARLVQHLLNSTEAFRDVHLKADYSGIVRYVTARKVNDPGVMDGAC</sequence>
<keyword evidence="3" id="KW-0949">S-adenosyl-L-methionine</keyword>
<dbReference type="SUPFAM" id="SSF53335">
    <property type="entry name" value="S-adenosyl-L-methionine-dependent methyltransferases"/>
    <property type="match status" value="1"/>
</dbReference>
<dbReference type="InterPro" id="IPR002052">
    <property type="entry name" value="DNA_methylase_N6_adenine_CS"/>
</dbReference>